<sequence length="153" mass="17182">MGGGEGSSKAKTVESSEETASPSFSMDRFNHGRDRCQMCDRIGHIGIVCPWVYTRRPFCNGIRKLLISTKPNSIGTRFMTCERIGCNYFQWFDDALNSIRSWTHRSGCFGCGVADHWIDACPWNNTPCSSKGCDGKRKLSLSTTEHITIEFLI</sequence>
<dbReference type="Proteomes" id="UP000195402">
    <property type="component" value="Unassembled WGS sequence"/>
</dbReference>
<evidence type="ECO:0000313" key="2">
    <source>
        <dbReference type="EMBL" id="OVA19833.1"/>
    </source>
</evidence>
<keyword evidence="3" id="KW-1185">Reference proteome</keyword>
<organism evidence="2 3">
    <name type="scientific">Macleaya cordata</name>
    <name type="common">Five-seeded plume-poppy</name>
    <name type="synonym">Bocconia cordata</name>
    <dbReference type="NCBI Taxonomy" id="56857"/>
    <lineage>
        <taxon>Eukaryota</taxon>
        <taxon>Viridiplantae</taxon>
        <taxon>Streptophyta</taxon>
        <taxon>Embryophyta</taxon>
        <taxon>Tracheophyta</taxon>
        <taxon>Spermatophyta</taxon>
        <taxon>Magnoliopsida</taxon>
        <taxon>Ranunculales</taxon>
        <taxon>Papaveraceae</taxon>
        <taxon>Papaveroideae</taxon>
        <taxon>Macleaya</taxon>
    </lineage>
</organism>
<dbReference type="OrthoDB" id="10581151at2759"/>
<dbReference type="Gene3D" id="4.10.60.10">
    <property type="entry name" value="Zinc finger, CCHC-type"/>
    <property type="match status" value="1"/>
</dbReference>
<comment type="caution">
    <text evidence="2">The sequence shown here is derived from an EMBL/GenBank/DDBJ whole genome shotgun (WGS) entry which is preliminary data.</text>
</comment>
<dbReference type="EMBL" id="MVGT01000169">
    <property type="protein sequence ID" value="OVA19833.1"/>
    <property type="molecule type" value="Genomic_DNA"/>
</dbReference>
<dbReference type="InParanoid" id="A0A200RAX5"/>
<proteinExistence type="predicted"/>
<evidence type="ECO:0008006" key="4">
    <source>
        <dbReference type="Google" id="ProtNLM"/>
    </source>
</evidence>
<evidence type="ECO:0000313" key="3">
    <source>
        <dbReference type="Proteomes" id="UP000195402"/>
    </source>
</evidence>
<gene>
    <name evidence="2" type="ORF">BVC80_1689g20</name>
</gene>
<reference evidence="2 3" key="1">
    <citation type="journal article" date="2017" name="Mol. Plant">
        <title>The Genome of Medicinal Plant Macleaya cordata Provides New Insights into Benzylisoquinoline Alkaloids Metabolism.</title>
        <authorList>
            <person name="Liu X."/>
            <person name="Liu Y."/>
            <person name="Huang P."/>
            <person name="Ma Y."/>
            <person name="Qing Z."/>
            <person name="Tang Q."/>
            <person name="Cao H."/>
            <person name="Cheng P."/>
            <person name="Zheng Y."/>
            <person name="Yuan Z."/>
            <person name="Zhou Y."/>
            <person name="Liu J."/>
            <person name="Tang Z."/>
            <person name="Zhuo Y."/>
            <person name="Zhang Y."/>
            <person name="Yu L."/>
            <person name="Huang J."/>
            <person name="Yang P."/>
            <person name="Peng Q."/>
            <person name="Zhang J."/>
            <person name="Jiang W."/>
            <person name="Zhang Z."/>
            <person name="Lin K."/>
            <person name="Ro D.K."/>
            <person name="Chen X."/>
            <person name="Xiong X."/>
            <person name="Shang Y."/>
            <person name="Huang S."/>
            <person name="Zeng J."/>
        </authorList>
    </citation>
    <scope>NUCLEOTIDE SEQUENCE [LARGE SCALE GENOMIC DNA]</scope>
    <source>
        <strain evidence="3">cv. BLH2017</strain>
        <tissue evidence="2">Root</tissue>
    </source>
</reference>
<feature type="region of interest" description="Disordered" evidence="1">
    <location>
        <begin position="1"/>
        <end position="26"/>
    </location>
</feature>
<name>A0A200RAX5_MACCD</name>
<dbReference type="AlphaFoldDB" id="A0A200RAX5"/>
<protein>
    <recommendedName>
        <fullName evidence="4">Zinc finger protein</fullName>
    </recommendedName>
</protein>
<evidence type="ECO:0000256" key="1">
    <source>
        <dbReference type="SAM" id="MobiDB-lite"/>
    </source>
</evidence>
<accession>A0A200RAX5</accession>